<dbReference type="PANTHER" id="PTHR30023">
    <property type="entry name" value="D-ALANYL-D-ALANINE CARBOXYPEPTIDASE"/>
    <property type="match status" value="1"/>
</dbReference>
<keyword evidence="2 4" id="KW-0378">Hydrolase</keyword>
<dbReference type="GO" id="GO:0009002">
    <property type="term" value="F:serine-type D-Ala-D-Ala carboxypeptidase activity"/>
    <property type="evidence" value="ECO:0007669"/>
    <property type="project" value="UniProtKB-EC"/>
</dbReference>
<keyword evidence="5" id="KW-1185">Reference proteome</keyword>
<dbReference type="Gene3D" id="3.40.710.10">
    <property type="entry name" value="DD-peptidase/beta-lactamase superfamily"/>
    <property type="match status" value="2"/>
</dbReference>
<dbReference type="SUPFAM" id="SSF56601">
    <property type="entry name" value="beta-lactamase/transpeptidase-like"/>
    <property type="match status" value="1"/>
</dbReference>
<dbReference type="GO" id="GO:0006508">
    <property type="term" value="P:proteolysis"/>
    <property type="evidence" value="ECO:0007669"/>
    <property type="project" value="InterPro"/>
</dbReference>
<feature type="signal peptide" evidence="3">
    <location>
        <begin position="1"/>
        <end position="27"/>
    </location>
</feature>
<dbReference type="InterPro" id="IPR000667">
    <property type="entry name" value="Peptidase_S13"/>
</dbReference>
<dbReference type="PRINTS" id="PR00922">
    <property type="entry name" value="DADACBPTASE3"/>
</dbReference>
<reference evidence="4 5" key="1">
    <citation type="submission" date="2018-08" db="EMBL/GenBank/DDBJ databases">
        <title>Cellulomonas rhizosphaerae sp. nov., a novel actinomycete isolated from soil.</title>
        <authorList>
            <person name="Tian Y."/>
        </authorList>
    </citation>
    <scope>NUCLEOTIDE SEQUENCE [LARGE SCALE GENOMIC DNA]</scope>
    <source>
        <strain evidence="4 5">NEAU-TCZ24</strain>
    </source>
</reference>
<dbReference type="OrthoDB" id="56883at2"/>
<dbReference type="Gene3D" id="3.50.80.20">
    <property type="entry name" value="D-Ala-D-Ala carboxypeptidase C, peptidase S13"/>
    <property type="match status" value="1"/>
</dbReference>
<dbReference type="NCBIfam" id="TIGR00666">
    <property type="entry name" value="PBP4"/>
    <property type="match status" value="1"/>
</dbReference>
<comment type="caution">
    <text evidence="4">The sequence shown here is derived from an EMBL/GenBank/DDBJ whole genome shotgun (WGS) entry which is preliminary data.</text>
</comment>
<dbReference type="EC" id="3.4.16.4" evidence="4"/>
<name>A0A413RNX1_9CELL</name>
<evidence type="ECO:0000256" key="2">
    <source>
        <dbReference type="ARBA" id="ARBA00022801"/>
    </source>
</evidence>
<accession>A0A413RNX1</accession>
<protein>
    <submittedName>
        <fullName evidence="4">D-alanyl-D-alanine carboxypeptidase/D-alanyl-D-alanine-endopeptidase</fullName>
        <ecNumber evidence="4">3.4.16.4</ecNumber>
    </submittedName>
</protein>
<evidence type="ECO:0000256" key="1">
    <source>
        <dbReference type="ARBA" id="ARBA00006096"/>
    </source>
</evidence>
<dbReference type="Proteomes" id="UP000283374">
    <property type="component" value="Unassembled WGS sequence"/>
</dbReference>
<dbReference type="AlphaFoldDB" id="A0A413RNX1"/>
<feature type="chain" id="PRO_5019144970" evidence="3">
    <location>
        <begin position="28"/>
        <end position="476"/>
    </location>
</feature>
<dbReference type="Pfam" id="PF02113">
    <property type="entry name" value="Peptidase_S13"/>
    <property type="match status" value="2"/>
</dbReference>
<dbReference type="RefSeq" id="WP_118766464.1">
    <property type="nucleotide sequence ID" value="NZ_QWKP01000153.1"/>
</dbReference>
<evidence type="ECO:0000313" key="5">
    <source>
        <dbReference type="Proteomes" id="UP000283374"/>
    </source>
</evidence>
<dbReference type="GO" id="GO:0000270">
    <property type="term" value="P:peptidoglycan metabolic process"/>
    <property type="evidence" value="ECO:0007669"/>
    <property type="project" value="TreeGrafter"/>
</dbReference>
<proteinExistence type="inferred from homology"/>
<gene>
    <name evidence="4" type="primary">dacB</name>
    <name evidence="4" type="ORF">D1825_05540</name>
</gene>
<evidence type="ECO:0000313" key="4">
    <source>
        <dbReference type="EMBL" id="RHA43601.1"/>
    </source>
</evidence>
<evidence type="ECO:0000256" key="3">
    <source>
        <dbReference type="SAM" id="SignalP"/>
    </source>
</evidence>
<keyword evidence="4" id="KW-0121">Carboxypeptidase</keyword>
<dbReference type="EMBL" id="QWKP01000153">
    <property type="protein sequence ID" value="RHA43601.1"/>
    <property type="molecule type" value="Genomic_DNA"/>
</dbReference>
<dbReference type="PANTHER" id="PTHR30023:SF0">
    <property type="entry name" value="PENICILLIN-SENSITIVE CARBOXYPEPTIDASE A"/>
    <property type="match status" value="1"/>
</dbReference>
<keyword evidence="3" id="KW-0732">Signal</keyword>
<keyword evidence="4" id="KW-0645">Protease</keyword>
<organism evidence="4 5">
    <name type="scientific">Cellulomonas rhizosphaerae</name>
    <dbReference type="NCBI Taxonomy" id="2293719"/>
    <lineage>
        <taxon>Bacteria</taxon>
        <taxon>Bacillati</taxon>
        <taxon>Actinomycetota</taxon>
        <taxon>Actinomycetes</taxon>
        <taxon>Micrococcales</taxon>
        <taxon>Cellulomonadaceae</taxon>
        <taxon>Cellulomonas</taxon>
    </lineage>
</organism>
<sequence>MATGARVAGTFALVVVLAAGAYVTADAHDVVPGPLTLAPSQAPPPPFPTAPGAVEAPDAAAALPALDPQTPVPTASKIQSLVDDLASDERLGKASHVGVVVTDRLTGDVLGSHLATEGRTPASTAKLVTAIAALDTLPIDTTLPTRVVRGSGDDIVLVGGGDMMLGADKGDGDAVLGHAGLGDLARATAAKLKLAGTTTVRLRFDDTLFSGPRLSPGWDANDIAAGYVAPVTPLAVQIGVTRPFRGIEDYPPRYPDPSFEAARTFATRLAEAGITVDGSPTRGTAPAGGLELGVVHSAPLDQIVHFFLDTSDNTITEVVSRLVAIAADLPGSFEGGTQAVLRAVALAGVDTAGAHLSDASGLGYDSKIPPAMLADLVRLSTDPAEPTLRSVAIGMPIAGLTGTLTDRFTQSPARGLLRAKTGSLKSVTALSGTVMDSEGRQLVFAVIADDTGAIGQYAPRQAIDAFASTLAGCGCR</sequence>
<dbReference type="InterPro" id="IPR012338">
    <property type="entry name" value="Beta-lactam/transpept-like"/>
</dbReference>
<comment type="similarity">
    <text evidence="1">Belongs to the peptidase S13 family.</text>
</comment>